<protein>
    <recommendedName>
        <fullName evidence="3">Reverse transcriptase domain-containing protein</fullName>
    </recommendedName>
</protein>
<proteinExistence type="predicted"/>
<sequence length="135" mass="14698">MGSYLSGRHRYCGDGHRTETGKGCVQGSISGPILWNVLILDPLLEELEARGDYAQAFANDVVLMFAGVMTLEIEVCANAALEHVRAFGVTISAQQKFDTPCLHMGVVEIGMSQEIKLLKVVINHKLTFNAHVANV</sequence>
<organism evidence="1 2">
    <name type="scientific">Euphydryas editha</name>
    <name type="common">Edith's checkerspot</name>
    <dbReference type="NCBI Taxonomy" id="104508"/>
    <lineage>
        <taxon>Eukaryota</taxon>
        <taxon>Metazoa</taxon>
        <taxon>Ecdysozoa</taxon>
        <taxon>Arthropoda</taxon>
        <taxon>Hexapoda</taxon>
        <taxon>Insecta</taxon>
        <taxon>Pterygota</taxon>
        <taxon>Neoptera</taxon>
        <taxon>Endopterygota</taxon>
        <taxon>Lepidoptera</taxon>
        <taxon>Glossata</taxon>
        <taxon>Ditrysia</taxon>
        <taxon>Papilionoidea</taxon>
        <taxon>Nymphalidae</taxon>
        <taxon>Nymphalinae</taxon>
        <taxon>Euphydryas</taxon>
    </lineage>
</organism>
<evidence type="ECO:0000313" key="2">
    <source>
        <dbReference type="Proteomes" id="UP001153954"/>
    </source>
</evidence>
<dbReference type="AlphaFoldDB" id="A0AAU9UAF1"/>
<evidence type="ECO:0000313" key="1">
    <source>
        <dbReference type="EMBL" id="CAH2096011.1"/>
    </source>
</evidence>
<gene>
    <name evidence="1" type="ORF">EEDITHA_LOCUS11397</name>
</gene>
<evidence type="ECO:0008006" key="3">
    <source>
        <dbReference type="Google" id="ProtNLM"/>
    </source>
</evidence>
<name>A0AAU9UAF1_EUPED</name>
<dbReference type="EMBL" id="CAKOGL010000016">
    <property type="protein sequence ID" value="CAH2096011.1"/>
    <property type="molecule type" value="Genomic_DNA"/>
</dbReference>
<accession>A0AAU9UAF1</accession>
<dbReference type="Proteomes" id="UP001153954">
    <property type="component" value="Unassembled WGS sequence"/>
</dbReference>
<keyword evidence="2" id="KW-1185">Reference proteome</keyword>
<reference evidence="1" key="1">
    <citation type="submission" date="2022-03" db="EMBL/GenBank/DDBJ databases">
        <authorList>
            <person name="Tunstrom K."/>
        </authorList>
    </citation>
    <scope>NUCLEOTIDE SEQUENCE</scope>
</reference>
<comment type="caution">
    <text evidence="1">The sequence shown here is derived from an EMBL/GenBank/DDBJ whole genome shotgun (WGS) entry which is preliminary data.</text>
</comment>